<gene>
    <name evidence="2" type="ORF">DDZ15_16125</name>
</gene>
<dbReference type="Proteomes" id="UP000245533">
    <property type="component" value="Unassembled WGS sequence"/>
</dbReference>
<dbReference type="PANTHER" id="PTHR43081:SF19">
    <property type="entry name" value="PH-SENSITIVE ADENYLATE CYCLASE RV1264"/>
    <property type="match status" value="1"/>
</dbReference>
<dbReference type="PANTHER" id="PTHR43081">
    <property type="entry name" value="ADENYLATE CYCLASE, TERMINAL-DIFFERENTIATION SPECIFIC-RELATED"/>
    <property type="match status" value="1"/>
</dbReference>
<reference evidence="2 3" key="1">
    <citation type="submission" date="2018-05" db="EMBL/GenBank/DDBJ databases">
        <title>Rhodohalobacter halophilus gen. nov., sp. nov., a moderately halophilic member of the family Balneolaceae.</title>
        <authorList>
            <person name="Liu Z.-W."/>
        </authorList>
    </citation>
    <scope>NUCLEOTIDE SEQUENCE [LARGE SCALE GENOMIC DNA]</scope>
    <source>
        <strain evidence="2 3">8A47</strain>
    </source>
</reference>
<dbReference type="Pfam" id="PF19363">
    <property type="entry name" value="DUF5939"/>
    <property type="match status" value="1"/>
</dbReference>
<dbReference type="Gene3D" id="3.30.70.1230">
    <property type="entry name" value="Nucleotide cyclase"/>
    <property type="match status" value="1"/>
</dbReference>
<dbReference type="Pfam" id="PF00211">
    <property type="entry name" value="Guanylate_cyc"/>
    <property type="match status" value="1"/>
</dbReference>
<dbReference type="InterPro" id="IPR045983">
    <property type="entry name" value="GUC-dom-containing_N"/>
</dbReference>
<dbReference type="GO" id="GO:0004016">
    <property type="term" value="F:adenylate cyclase activity"/>
    <property type="evidence" value="ECO:0007669"/>
    <property type="project" value="UniProtKB-ARBA"/>
</dbReference>
<organism evidence="2 3">
    <name type="scientific">Rhodohalobacter mucosus</name>
    <dbReference type="NCBI Taxonomy" id="2079485"/>
    <lineage>
        <taxon>Bacteria</taxon>
        <taxon>Pseudomonadati</taxon>
        <taxon>Balneolota</taxon>
        <taxon>Balneolia</taxon>
        <taxon>Balneolales</taxon>
        <taxon>Balneolaceae</taxon>
        <taxon>Rhodohalobacter</taxon>
    </lineage>
</organism>
<comment type="caution">
    <text evidence="2">The sequence shown here is derived from an EMBL/GenBank/DDBJ whole genome shotgun (WGS) entry which is preliminary data.</text>
</comment>
<dbReference type="InterPro" id="IPR029787">
    <property type="entry name" value="Nucleotide_cyclase"/>
</dbReference>
<evidence type="ECO:0000313" key="3">
    <source>
        <dbReference type="Proteomes" id="UP000245533"/>
    </source>
</evidence>
<dbReference type="InterPro" id="IPR050697">
    <property type="entry name" value="Adenylyl/Guanylyl_Cyclase_3/4"/>
</dbReference>
<protein>
    <recommendedName>
        <fullName evidence="1">Guanylate cyclase domain-containing protein</fullName>
    </recommendedName>
</protein>
<dbReference type="SMART" id="SM00044">
    <property type="entry name" value="CYCc"/>
    <property type="match status" value="1"/>
</dbReference>
<feature type="domain" description="Guanylate cyclase" evidence="1">
    <location>
        <begin position="434"/>
        <end position="550"/>
    </location>
</feature>
<dbReference type="EMBL" id="QGGB01000012">
    <property type="protein sequence ID" value="PWN05084.1"/>
    <property type="molecule type" value="Genomic_DNA"/>
</dbReference>
<dbReference type="CDD" id="cd07302">
    <property type="entry name" value="CHD"/>
    <property type="match status" value="1"/>
</dbReference>
<dbReference type="AlphaFoldDB" id="A0A316TS83"/>
<dbReference type="PROSITE" id="PS50125">
    <property type="entry name" value="GUANYLATE_CYCLASE_2"/>
    <property type="match status" value="1"/>
</dbReference>
<keyword evidence="3" id="KW-1185">Reference proteome</keyword>
<dbReference type="InterPro" id="IPR001054">
    <property type="entry name" value="A/G_cyclase"/>
</dbReference>
<dbReference type="GO" id="GO:0006171">
    <property type="term" value="P:cAMP biosynthetic process"/>
    <property type="evidence" value="ECO:0007669"/>
    <property type="project" value="TreeGrafter"/>
</dbReference>
<dbReference type="GO" id="GO:0035556">
    <property type="term" value="P:intracellular signal transduction"/>
    <property type="evidence" value="ECO:0007669"/>
    <property type="project" value="InterPro"/>
</dbReference>
<sequence length="611" mass="69129">MSDRAFSFEWVINSGLDAGKLWNIISDTNYLFKAIGHISVKENSLSKHQNSTGSSRYVTYDQLHRPEVWSEEICEWEAPFFLTLKRSYVRGYLKELTCSARVSESITGSRVTFSFSGSSRGLVGYILTRAELIWGMKRRLKKMISGYERAIREERFMRESEPLGFIPKKFQRKEFTRKLSEASELPALSGKLISLLIQADEQLITGLSPVKLARLWKEPVHKIVDLLIHAAGLGILNFNWEVCCPECSGPVQEAITLKEVTEPVYCKDCGTGVHVDFHSTLHLTFSPAPTFRRVSGKKYHLNSPADRPLVKLRTVLQPGEKRFVRINLDEGNYRITSNGTKGAVNVTVQKDGAPHASIVFSNWDLEDQRLTLISEPYLILRNKTEEPITVICEDVHPDNYYVAASEVCSLPQFRHLFPAELIRDKESISANNLTVLFTDLFNSTDLYSANGDQSAVSLVMNHFDVLQQVISEERGSIVKTIGDSVMAVFPRPIYALRAFNRAQDIFSHSDSTNSSIHLKGGVHSGNCVAVTLNDRIDYFGNTVNIASRLVDHARGDEIVISDEVYTCPDLRSFLMTKRRNVRIHHFDAELKGFDEQTFEAKRISLKNFLFS</sequence>
<evidence type="ECO:0000313" key="2">
    <source>
        <dbReference type="EMBL" id="PWN05084.1"/>
    </source>
</evidence>
<dbReference type="SUPFAM" id="SSF55073">
    <property type="entry name" value="Nucleotide cyclase"/>
    <property type="match status" value="1"/>
</dbReference>
<proteinExistence type="predicted"/>
<name>A0A316TS83_9BACT</name>
<accession>A0A316TS83</accession>
<evidence type="ECO:0000259" key="1">
    <source>
        <dbReference type="PROSITE" id="PS50125"/>
    </source>
</evidence>